<dbReference type="Ensembl" id="ENSLBET00000006968.1">
    <property type="protein sequence ID" value="ENSLBEP00000006629.1"/>
    <property type="gene ID" value="ENSLBEG00000005065.1"/>
</dbReference>
<name>A0A3Q3EHD4_9LABR</name>
<evidence type="ECO:0000313" key="5">
    <source>
        <dbReference type="Ensembl" id="ENSLBEP00000006629.1"/>
    </source>
</evidence>
<evidence type="ECO:0000256" key="3">
    <source>
        <dbReference type="ARBA" id="ARBA00031876"/>
    </source>
</evidence>
<evidence type="ECO:0000256" key="1">
    <source>
        <dbReference type="ARBA" id="ARBA00006233"/>
    </source>
</evidence>
<dbReference type="InParanoid" id="A0A3Q3EHD4"/>
<dbReference type="InterPro" id="IPR016181">
    <property type="entry name" value="Acyl_CoA_acyltransferase"/>
</dbReference>
<proteinExistence type="inferred from homology"/>
<keyword evidence="6" id="KW-1185">Reference proteome</keyword>
<protein>
    <recommendedName>
        <fullName evidence="2">Protein NATD1</fullName>
    </recommendedName>
    <alternativeName>
        <fullName evidence="3">N-acetyltransferase domain-containing protein 1</fullName>
    </alternativeName>
</protein>
<evidence type="ECO:0000259" key="4">
    <source>
        <dbReference type="PROSITE" id="PS51729"/>
    </source>
</evidence>
<sequence length="130" mass="15110">MTSKLFFRLTPFAFRFRVCSRVCRSLSSGQNLTVDHDRHNRRFTVAPGRETGSQEDHAVLRYRFTGEQEVDLMSTYVPEIFRGRGVAALLSQAALDFVVEENLKAQVSCWYIKKYIEENPERHYKACILT</sequence>
<dbReference type="Pfam" id="PF14542">
    <property type="entry name" value="Acetyltransf_CG"/>
    <property type="match status" value="1"/>
</dbReference>
<dbReference type="PANTHER" id="PTHR31435">
    <property type="entry name" value="PROTEIN NATD1"/>
    <property type="match status" value="1"/>
</dbReference>
<organism evidence="5 6">
    <name type="scientific">Labrus bergylta</name>
    <name type="common">ballan wrasse</name>
    <dbReference type="NCBI Taxonomy" id="56723"/>
    <lineage>
        <taxon>Eukaryota</taxon>
        <taxon>Metazoa</taxon>
        <taxon>Chordata</taxon>
        <taxon>Craniata</taxon>
        <taxon>Vertebrata</taxon>
        <taxon>Euteleostomi</taxon>
        <taxon>Actinopterygii</taxon>
        <taxon>Neopterygii</taxon>
        <taxon>Teleostei</taxon>
        <taxon>Neoteleostei</taxon>
        <taxon>Acanthomorphata</taxon>
        <taxon>Eupercaria</taxon>
        <taxon>Labriformes</taxon>
        <taxon>Labridae</taxon>
        <taxon>Labrus</taxon>
    </lineage>
</organism>
<dbReference type="Gene3D" id="3.40.630.30">
    <property type="match status" value="1"/>
</dbReference>
<dbReference type="PROSITE" id="PS51729">
    <property type="entry name" value="GNAT_YJDJ"/>
    <property type="match status" value="1"/>
</dbReference>
<dbReference type="InterPro" id="IPR045057">
    <property type="entry name" value="Gcn5-rel_NAT"/>
</dbReference>
<feature type="domain" description="N-acetyltransferase" evidence="4">
    <location>
        <begin position="35"/>
        <end position="129"/>
    </location>
</feature>
<dbReference type="Proteomes" id="UP000261660">
    <property type="component" value="Unplaced"/>
</dbReference>
<dbReference type="SUPFAM" id="SSF55729">
    <property type="entry name" value="Acyl-CoA N-acyltransferases (Nat)"/>
    <property type="match status" value="1"/>
</dbReference>
<dbReference type="STRING" id="56723.ENSLBEP00000006629"/>
<evidence type="ECO:0000256" key="2">
    <source>
        <dbReference type="ARBA" id="ARBA00020243"/>
    </source>
</evidence>
<comment type="similarity">
    <text evidence="1">Belongs to the NATD1 family.</text>
</comment>
<evidence type="ECO:0000313" key="6">
    <source>
        <dbReference type="Proteomes" id="UP000261660"/>
    </source>
</evidence>
<reference evidence="5" key="2">
    <citation type="submission" date="2025-09" db="UniProtKB">
        <authorList>
            <consortium name="Ensembl"/>
        </authorList>
    </citation>
    <scope>IDENTIFICATION</scope>
</reference>
<accession>A0A3Q3EHD4</accession>
<dbReference type="AlphaFoldDB" id="A0A3Q3EHD4"/>
<dbReference type="PANTHER" id="PTHR31435:SF9">
    <property type="entry name" value="PROTEIN NATD1"/>
    <property type="match status" value="1"/>
</dbReference>
<reference evidence="5" key="1">
    <citation type="submission" date="2025-08" db="UniProtKB">
        <authorList>
            <consortium name="Ensembl"/>
        </authorList>
    </citation>
    <scope>IDENTIFICATION</scope>
</reference>
<dbReference type="GeneTree" id="ENSGT00390000014840"/>
<dbReference type="InterPro" id="IPR031165">
    <property type="entry name" value="GNAT_YJDJ"/>
</dbReference>